<dbReference type="Pfam" id="PF04203">
    <property type="entry name" value="Sortase"/>
    <property type="match status" value="1"/>
</dbReference>
<dbReference type="InterPro" id="IPR023365">
    <property type="entry name" value="Sortase_dom-sf"/>
</dbReference>
<evidence type="ECO:0008006" key="5">
    <source>
        <dbReference type="Google" id="ProtNLM"/>
    </source>
</evidence>
<keyword evidence="4" id="KW-1185">Reference proteome</keyword>
<keyword evidence="1" id="KW-0378">Hydrolase</keyword>
<evidence type="ECO:0000256" key="1">
    <source>
        <dbReference type="ARBA" id="ARBA00022801"/>
    </source>
</evidence>
<dbReference type="STRING" id="554083.BKD30_13010"/>
<dbReference type="GO" id="GO:0016787">
    <property type="term" value="F:hydrolase activity"/>
    <property type="evidence" value="ECO:0007669"/>
    <property type="project" value="UniProtKB-KW"/>
</dbReference>
<dbReference type="SUPFAM" id="SSF63817">
    <property type="entry name" value="Sortase"/>
    <property type="match status" value="1"/>
</dbReference>
<feature type="compositionally biased region" description="Low complexity" evidence="2">
    <location>
        <begin position="24"/>
        <end position="62"/>
    </location>
</feature>
<evidence type="ECO:0000256" key="2">
    <source>
        <dbReference type="SAM" id="MobiDB-lite"/>
    </source>
</evidence>
<dbReference type="CDD" id="cd05829">
    <property type="entry name" value="Sortase_F"/>
    <property type="match status" value="1"/>
</dbReference>
<dbReference type="Proteomes" id="UP000187085">
    <property type="component" value="Unassembled WGS sequence"/>
</dbReference>
<dbReference type="EMBL" id="MRDE01000076">
    <property type="protein sequence ID" value="OMH23359.1"/>
    <property type="molecule type" value="Genomic_DNA"/>
</dbReference>
<dbReference type="Gene3D" id="2.40.260.10">
    <property type="entry name" value="Sortase"/>
    <property type="match status" value="1"/>
</dbReference>
<evidence type="ECO:0000313" key="3">
    <source>
        <dbReference type="EMBL" id="OMH23359.1"/>
    </source>
</evidence>
<gene>
    <name evidence="3" type="ORF">BKD30_13010</name>
</gene>
<name>A0A1R1L7I3_9MICC</name>
<protein>
    <recommendedName>
        <fullName evidence="5">Sortase</fullName>
    </recommendedName>
</protein>
<reference evidence="3 4" key="1">
    <citation type="submission" date="2016-12" db="EMBL/GenBank/DDBJ databases">
        <title>Draft genome of Tersicoccus phoenicis 1P05MA.</title>
        <authorList>
            <person name="Nakajima Y."/>
            <person name="Yoshizawa S."/>
            <person name="Nakamura K."/>
            <person name="Ogura Y."/>
            <person name="Hayashi T."/>
            <person name="Kogure K."/>
        </authorList>
    </citation>
    <scope>NUCLEOTIDE SEQUENCE [LARGE SCALE GENOMIC DNA]</scope>
    <source>
        <strain evidence="3 4">1p05MA</strain>
    </source>
</reference>
<dbReference type="AlphaFoldDB" id="A0A1R1L7I3"/>
<evidence type="ECO:0000313" key="4">
    <source>
        <dbReference type="Proteomes" id="UP000187085"/>
    </source>
</evidence>
<feature type="compositionally biased region" description="Low complexity" evidence="2">
    <location>
        <begin position="70"/>
        <end position="81"/>
    </location>
</feature>
<dbReference type="InterPro" id="IPR042001">
    <property type="entry name" value="Sortase_F"/>
</dbReference>
<dbReference type="InterPro" id="IPR005754">
    <property type="entry name" value="Sortase"/>
</dbReference>
<accession>A0A1R1L7I3</accession>
<comment type="caution">
    <text evidence="3">The sequence shown here is derived from an EMBL/GenBank/DDBJ whole genome shotgun (WGS) entry which is preliminary data.</text>
</comment>
<proteinExistence type="predicted"/>
<sequence length="227" mass="23204">MLASTSVAALPPAEPGDPSGLVVTAPSASPSTSESPTSSGSGPSSRPASASPPGSDAAPRSPVLGKVPLTRATPRPPRAATIPVELRAPAQDLALPVDPMGVDGRGAMAIPQTPGRASWYRYGPAPGDPGGSAVFAGHVDAPWGKTPLYRIKDLKPGDAVDVVLSTGAVLPYRVRAVDAVAKARLGATDLFRRDGSPVLRLVTCGGPWLPDRQDYRDNVVVTAEPAR</sequence>
<feature type="region of interest" description="Disordered" evidence="2">
    <location>
        <begin position="1"/>
        <end position="83"/>
    </location>
</feature>
<organism evidence="3 4">
    <name type="scientific">Tersicoccus phoenicis</name>
    <dbReference type="NCBI Taxonomy" id="554083"/>
    <lineage>
        <taxon>Bacteria</taxon>
        <taxon>Bacillati</taxon>
        <taxon>Actinomycetota</taxon>
        <taxon>Actinomycetes</taxon>
        <taxon>Micrococcales</taxon>
        <taxon>Micrococcaceae</taxon>
        <taxon>Tersicoccus</taxon>
    </lineage>
</organism>